<reference evidence="3" key="1">
    <citation type="journal article" date="2021" name="Proc. Natl. Acad. Sci. U.S.A.">
        <title>Three genomes in the algal genus Volvox reveal the fate of a haploid sex-determining region after a transition to homothallism.</title>
        <authorList>
            <person name="Yamamoto K."/>
            <person name="Hamaji T."/>
            <person name="Kawai-Toyooka H."/>
            <person name="Matsuzaki R."/>
            <person name="Takahashi F."/>
            <person name="Nishimura Y."/>
            <person name="Kawachi M."/>
            <person name="Noguchi H."/>
            <person name="Minakuchi Y."/>
            <person name="Umen J.G."/>
            <person name="Toyoda A."/>
            <person name="Nozaki H."/>
        </authorList>
    </citation>
    <scope>NUCLEOTIDE SEQUENCE</scope>
    <source>
        <strain evidence="3">NIES-3785</strain>
    </source>
</reference>
<keyword evidence="2" id="KW-0732">Signal</keyword>
<feature type="region of interest" description="Disordered" evidence="1">
    <location>
        <begin position="24"/>
        <end position="121"/>
    </location>
</feature>
<name>A0A8J4GJD3_9CHLO</name>
<gene>
    <name evidence="3" type="ORF">Vretimale_12009</name>
</gene>
<evidence type="ECO:0000256" key="1">
    <source>
        <dbReference type="SAM" id="MobiDB-lite"/>
    </source>
</evidence>
<dbReference type="EMBL" id="BNCQ01000025">
    <property type="protein sequence ID" value="GIM07930.1"/>
    <property type="molecule type" value="Genomic_DNA"/>
</dbReference>
<feature type="compositionally biased region" description="Low complexity" evidence="1">
    <location>
        <begin position="48"/>
        <end position="57"/>
    </location>
</feature>
<evidence type="ECO:0000313" key="4">
    <source>
        <dbReference type="Proteomes" id="UP000722791"/>
    </source>
</evidence>
<dbReference type="AlphaFoldDB" id="A0A8J4GJD3"/>
<evidence type="ECO:0000313" key="3">
    <source>
        <dbReference type="EMBL" id="GIM07930.1"/>
    </source>
</evidence>
<protein>
    <submittedName>
        <fullName evidence="3">Uncharacterized protein</fullName>
    </submittedName>
</protein>
<feature type="chain" id="PRO_5035208966" evidence="2">
    <location>
        <begin position="19"/>
        <end position="121"/>
    </location>
</feature>
<dbReference type="Proteomes" id="UP000722791">
    <property type="component" value="Unassembled WGS sequence"/>
</dbReference>
<comment type="caution">
    <text evidence="3">The sequence shown here is derived from an EMBL/GenBank/DDBJ whole genome shotgun (WGS) entry which is preliminary data.</text>
</comment>
<feature type="signal peptide" evidence="2">
    <location>
        <begin position="1"/>
        <end position="18"/>
    </location>
</feature>
<proteinExistence type="predicted"/>
<feature type="compositionally biased region" description="Low complexity" evidence="1">
    <location>
        <begin position="98"/>
        <end position="121"/>
    </location>
</feature>
<sequence>MIHHIFLIVRLSVRAVRTAVRCFSASGKGAHGSRRSRAQNADGRDSGARQPNAGAAAPRRRARNQANGNQAIQNGSAVTAPAALADGTTTMPCGGAGDAAHAAAAPTTAAGAPPGTAVAVA</sequence>
<accession>A0A8J4GJD3</accession>
<feature type="compositionally biased region" description="Low complexity" evidence="1">
    <location>
        <begin position="64"/>
        <end position="75"/>
    </location>
</feature>
<organism evidence="3 4">
    <name type="scientific">Volvox reticuliferus</name>
    <dbReference type="NCBI Taxonomy" id="1737510"/>
    <lineage>
        <taxon>Eukaryota</taxon>
        <taxon>Viridiplantae</taxon>
        <taxon>Chlorophyta</taxon>
        <taxon>core chlorophytes</taxon>
        <taxon>Chlorophyceae</taxon>
        <taxon>CS clade</taxon>
        <taxon>Chlamydomonadales</taxon>
        <taxon>Volvocaceae</taxon>
        <taxon>Volvox</taxon>
    </lineage>
</organism>
<evidence type="ECO:0000256" key="2">
    <source>
        <dbReference type="SAM" id="SignalP"/>
    </source>
</evidence>